<keyword evidence="3" id="KW-1185">Reference proteome</keyword>
<dbReference type="RefSeq" id="WP_125958497.1">
    <property type="nucleotide sequence ID" value="NZ_JAQEJV010000030.1"/>
</dbReference>
<dbReference type="InterPro" id="IPR036291">
    <property type="entry name" value="NAD(P)-bd_dom_sf"/>
</dbReference>
<dbReference type="Gene3D" id="3.40.50.720">
    <property type="entry name" value="NAD(P)-binding Rossmann-like Domain"/>
    <property type="match status" value="1"/>
</dbReference>
<dbReference type="EMBL" id="NGJT01000033">
    <property type="protein sequence ID" value="RST90640.1"/>
    <property type="molecule type" value="Genomic_DNA"/>
</dbReference>
<accession>A0A429ZAD3</accession>
<dbReference type="Proteomes" id="UP000288490">
    <property type="component" value="Unassembled WGS sequence"/>
</dbReference>
<dbReference type="PANTHER" id="PTHR12126:SF16">
    <property type="entry name" value="MIOREX COMPLEX COMPONENT 2"/>
    <property type="match status" value="1"/>
</dbReference>
<gene>
    <name evidence="2" type="ORF">CBF36_11330</name>
</gene>
<dbReference type="PANTHER" id="PTHR12126">
    <property type="entry name" value="NADH-UBIQUINONE OXIDOREDUCTASE 39 KDA SUBUNIT-RELATED"/>
    <property type="match status" value="1"/>
</dbReference>
<comment type="caution">
    <text evidence="2">The sequence shown here is derived from an EMBL/GenBank/DDBJ whole genome shotgun (WGS) entry which is preliminary data.</text>
</comment>
<proteinExistence type="predicted"/>
<reference evidence="2 3" key="1">
    <citation type="submission" date="2017-05" db="EMBL/GenBank/DDBJ databases">
        <title>Vagococcus spp. assemblies.</title>
        <authorList>
            <person name="Gulvik C.A."/>
        </authorList>
    </citation>
    <scope>NUCLEOTIDE SEQUENCE [LARGE SCALE GENOMIC DNA]</scope>
    <source>
        <strain evidence="2 3">SS1994</strain>
    </source>
</reference>
<dbReference type="AlphaFoldDB" id="A0A429ZAD3"/>
<sequence length="210" mass="23727">MPNTLLIFGGSGFIGRNICQKALIQGYHVYSISTHGKPSLNEEWVNHANMTWIASDVVDHDTWQKQLPQNIYYCINLIGILLPSNKQTYQSSIIEPNKIISQWASSHCVPYLFLSAKLGPFGYIKAKKEAESYLTAQTNVNTIVYSGLVTQKKKRLKQMQAIALKLGSSLPLLSYWCRQVYPIDVDKLSKTILNIISTPDKQSKYVDLTQ</sequence>
<organism evidence="2 3">
    <name type="scientific">Vagococcus bubulae</name>
    <dbReference type="NCBI Taxonomy" id="1977868"/>
    <lineage>
        <taxon>Bacteria</taxon>
        <taxon>Bacillati</taxon>
        <taxon>Bacillota</taxon>
        <taxon>Bacilli</taxon>
        <taxon>Lactobacillales</taxon>
        <taxon>Enterococcaceae</taxon>
        <taxon>Vagococcus</taxon>
    </lineage>
</organism>
<dbReference type="SUPFAM" id="SSF51735">
    <property type="entry name" value="NAD(P)-binding Rossmann-fold domains"/>
    <property type="match status" value="1"/>
</dbReference>
<dbReference type="Pfam" id="PF01370">
    <property type="entry name" value="Epimerase"/>
    <property type="match status" value="1"/>
</dbReference>
<evidence type="ECO:0000259" key="1">
    <source>
        <dbReference type="Pfam" id="PF01370"/>
    </source>
</evidence>
<name>A0A429ZAD3_9ENTE</name>
<evidence type="ECO:0000313" key="2">
    <source>
        <dbReference type="EMBL" id="RST90640.1"/>
    </source>
</evidence>
<dbReference type="InterPro" id="IPR001509">
    <property type="entry name" value="Epimerase_deHydtase"/>
</dbReference>
<protein>
    <recommendedName>
        <fullName evidence="1">NAD-dependent epimerase/dehydratase domain-containing protein</fullName>
    </recommendedName>
</protein>
<dbReference type="GO" id="GO:0044877">
    <property type="term" value="F:protein-containing complex binding"/>
    <property type="evidence" value="ECO:0007669"/>
    <property type="project" value="TreeGrafter"/>
</dbReference>
<evidence type="ECO:0000313" key="3">
    <source>
        <dbReference type="Proteomes" id="UP000288490"/>
    </source>
</evidence>
<feature type="domain" description="NAD-dependent epimerase/dehydratase" evidence="1">
    <location>
        <begin position="6"/>
        <end position="97"/>
    </location>
</feature>
<dbReference type="InterPro" id="IPR051207">
    <property type="entry name" value="ComplexI_NDUFA9_subunit"/>
</dbReference>
<dbReference type="OrthoDB" id="2216847at2"/>